<feature type="region of interest" description="Disordered" evidence="5">
    <location>
        <begin position="386"/>
        <end position="428"/>
    </location>
</feature>
<evidence type="ECO:0000313" key="6">
    <source>
        <dbReference type="Proteomes" id="UP000095283"/>
    </source>
</evidence>
<dbReference type="PANTHER" id="PTHR46395">
    <property type="entry name" value="ADP-RIBOSYLATION FACTOR GTPASE-ACTIVATING PROTEIN 1"/>
    <property type="match status" value="1"/>
</dbReference>
<organism evidence="6 7">
    <name type="scientific">Heterorhabditis bacteriophora</name>
    <name type="common">Entomopathogenic nematode worm</name>
    <dbReference type="NCBI Taxonomy" id="37862"/>
    <lineage>
        <taxon>Eukaryota</taxon>
        <taxon>Metazoa</taxon>
        <taxon>Ecdysozoa</taxon>
        <taxon>Nematoda</taxon>
        <taxon>Chromadorea</taxon>
        <taxon>Rhabditida</taxon>
        <taxon>Rhabditina</taxon>
        <taxon>Rhabditomorpha</taxon>
        <taxon>Strongyloidea</taxon>
        <taxon>Heterorhabditidae</taxon>
        <taxon>Heterorhabditis</taxon>
    </lineage>
</organism>
<accession>A0A1I7XEX6</accession>
<dbReference type="WBParaSite" id="Hba_16021">
    <property type="protein sequence ID" value="Hba_16021"/>
    <property type="gene ID" value="Hba_16021"/>
</dbReference>
<dbReference type="GO" id="GO:0030100">
    <property type="term" value="P:regulation of endocytosis"/>
    <property type="evidence" value="ECO:0007669"/>
    <property type="project" value="TreeGrafter"/>
</dbReference>
<evidence type="ECO:0000313" key="7">
    <source>
        <dbReference type="WBParaSite" id="Hba_16021"/>
    </source>
</evidence>
<evidence type="ECO:0000256" key="4">
    <source>
        <dbReference type="ARBA" id="ARBA00022833"/>
    </source>
</evidence>
<dbReference type="GO" id="GO:0000139">
    <property type="term" value="C:Golgi membrane"/>
    <property type="evidence" value="ECO:0007669"/>
    <property type="project" value="TreeGrafter"/>
</dbReference>
<dbReference type="PANTHER" id="PTHR46395:SF1">
    <property type="entry name" value="ADP-RIBOSYLATION FACTOR GTPASE-ACTIVATING PROTEIN 1"/>
    <property type="match status" value="1"/>
</dbReference>
<dbReference type="AlphaFoldDB" id="A0A1I7XEX6"/>
<dbReference type="GO" id="GO:0005096">
    <property type="term" value="F:GTPase activator activity"/>
    <property type="evidence" value="ECO:0007669"/>
    <property type="project" value="UniProtKB-KW"/>
</dbReference>
<protein>
    <submittedName>
        <fullName evidence="7">Ovule protein</fullName>
    </submittedName>
</protein>
<keyword evidence="2" id="KW-0479">Metal-binding</keyword>
<proteinExistence type="predicted"/>
<reference evidence="7" key="1">
    <citation type="submission" date="2016-11" db="UniProtKB">
        <authorList>
            <consortium name="WormBaseParasite"/>
        </authorList>
    </citation>
    <scope>IDENTIFICATION</scope>
</reference>
<evidence type="ECO:0000256" key="2">
    <source>
        <dbReference type="ARBA" id="ARBA00022723"/>
    </source>
</evidence>
<evidence type="ECO:0000256" key="3">
    <source>
        <dbReference type="ARBA" id="ARBA00022771"/>
    </source>
</evidence>
<evidence type="ECO:0000256" key="5">
    <source>
        <dbReference type="SAM" id="MobiDB-lite"/>
    </source>
</evidence>
<evidence type="ECO:0000256" key="1">
    <source>
        <dbReference type="ARBA" id="ARBA00022468"/>
    </source>
</evidence>
<dbReference type="GO" id="GO:0008270">
    <property type="term" value="F:zinc ion binding"/>
    <property type="evidence" value="ECO:0007669"/>
    <property type="project" value="UniProtKB-KW"/>
</dbReference>
<name>A0A1I7XEX6_HETBA</name>
<keyword evidence="1" id="KW-0343">GTPase activation</keyword>
<keyword evidence="3" id="KW-0863">Zinc-finger</keyword>
<keyword evidence="6" id="KW-1185">Reference proteome</keyword>
<feature type="compositionally biased region" description="Polar residues" evidence="5">
    <location>
        <begin position="390"/>
        <end position="403"/>
    </location>
</feature>
<dbReference type="Proteomes" id="UP000095283">
    <property type="component" value="Unplaced"/>
</dbReference>
<keyword evidence="4" id="KW-0862">Zinc</keyword>
<sequence length="436" mass="47356">MSCPICKHQMQVVEVNSAMDQKLQDLFKQMLAKSLMGHLKKQVTYIYIYIYIYIYTDEASVASFSFSQGFETTESIPSTKLSFLHTSVSDADLNTSIASSVVSRPVLASPQSSVTSFLSEMASPRTRRVLKDLRPISNNNISVEAEGREWCASTSSARNYTPMVAKGGSGRSRENQSALGSYYGGNTTVYSDGGYNTNYGCNDGRYQGFGSIIEQTNQQDDLLTGAMSSLSMASFCIFLYGWDMLSKGASQAAAIAKDVGTQATQKATKLTGTMSQSGGILSGVATKASEIGQKSWGGISQFVKSSSLHGIGNIFPKTGYEDMASPTDTSRSITNIDCVGGNMEWGAHGLDEEFPACRNSPPVKDDYVKRNIAIEKNILRSDNEAPSLIDLSSPTNDESSTIAQFEASVSKPRVQVKQNTAKKKDWDDDAWEILNQ</sequence>
<dbReference type="GO" id="GO:0032012">
    <property type="term" value="P:regulation of ARF protein signal transduction"/>
    <property type="evidence" value="ECO:0007669"/>
    <property type="project" value="TreeGrafter"/>
</dbReference>